<organism evidence="7 8">
    <name type="scientific">Cicer arietinum</name>
    <name type="common">Chickpea</name>
    <name type="synonym">Garbanzo</name>
    <dbReference type="NCBI Taxonomy" id="3827"/>
    <lineage>
        <taxon>Eukaryota</taxon>
        <taxon>Viridiplantae</taxon>
        <taxon>Streptophyta</taxon>
        <taxon>Embryophyta</taxon>
        <taxon>Tracheophyta</taxon>
        <taxon>Spermatophyta</taxon>
        <taxon>Magnoliopsida</taxon>
        <taxon>eudicotyledons</taxon>
        <taxon>Gunneridae</taxon>
        <taxon>Pentapetalae</taxon>
        <taxon>rosids</taxon>
        <taxon>fabids</taxon>
        <taxon>Fabales</taxon>
        <taxon>Fabaceae</taxon>
        <taxon>Papilionoideae</taxon>
        <taxon>50 kb inversion clade</taxon>
        <taxon>NPAAA clade</taxon>
        <taxon>Hologalegina</taxon>
        <taxon>IRL clade</taxon>
        <taxon>Cicereae</taxon>
        <taxon>Cicer</taxon>
    </lineage>
</organism>
<dbReference type="Pfam" id="PF00076">
    <property type="entry name" value="RRM_1"/>
    <property type="match status" value="1"/>
</dbReference>
<name>A0A1S2XEV7_CICAR</name>
<gene>
    <name evidence="8" type="primary">LOC101506793</name>
</gene>
<protein>
    <submittedName>
        <fullName evidence="8">Uncharacterized protein LOC101506793</fullName>
    </submittedName>
</protein>
<feature type="region of interest" description="Disordered" evidence="5">
    <location>
        <begin position="280"/>
        <end position="366"/>
    </location>
</feature>
<dbReference type="eggNOG" id="ENOG502QPQA">
    <property type="taxonomic scope" value="Eukaryota"/>
</dbReference>
<dbReference type="STRING" id="3827.A0A1S2XEV7"/>
<dbReference type="KEGG" id="cam:101506793"/>
<sequence length="851" mass="94004">MEEEENEKRAVRIFVGGLSEAVTAEDIRRLFESLGTIQSLETIRTKGRSLAYLDFLSDPKSLSKLFSKYNGCVWKGGKLRLEKAKEHYLDRLKKEWEQDAMLSTEPPAADLSTHKEDLVKEMPKSRRAADLNEKPLNIFFPRLRSVKSIPFSGTGKHKYSFQNIKVPPMPVHFCDCEEHCSPFVPTREKSSMNREAEIGGINDEEINIMNAVMNKLLEKEKVPATKHLVKKQDAFESRDALHSNALEADSETDDDDDGIIINIATKKNKAALIGSEELERVMENQESRSNKINIDEEEPNKSMLQVQKGSNSNPNKVKKKKPLPKSESKSNEGVSSTPVGKSKMQTLLDDLGSGKQSTEPEYDFGVPAKVSWSQKSSWRELVGKGGNAAFSASLILPKFDSGKDQQNSDGSSTPSCTDDETENVEMPLGKGGNAAFSASLIGPKFDSDKDQQNSDGSLTPSSTDDETENMESDEYLESKPTNAQVIEEPSESLTPSSTDDETENMESDEYLESKPTNTQLIEEPSESLTPSSTDDETENMDSDEYLESKPTNAQVIEEPSESLTPSSTDDETENMESDEYLESKPTNTQLIEEPSESLTPSSTDDETENMDSDEYLESKPTNAQVIEEPSESLTPSSTDDETENMESDEYLESKPTNNTQVIEEPSEAQPTNAQAMEEPAEAPPINKQAITEPVETQHNTAPKETGRGSAWLQKQSWTQLVNEKNNSFSISQILPGITFAEQTAKEPILHPADSNDCKHNGADNKTVNRTIIDGFNLRNIVPENSEHVGADGIVSAPVVEKTIETCPREGSSTKVEIGETCSFMRSAASLKDWAKAKAAVSGSLKRKRGEK</sequence>
<dbReference type="PROSITE" id="PS50102">
    <property type="entry name" value="RRM"/>
    <property type="match status" value="1"/>
</dbReference>
<feature type="domain" description="RRM" evidence="6">
    <location>
        <begin position="11"/>
        <end position="86"/>
    </location>
</feature>
<keyword evidence="2 4" id="KW-0694">RNA-binding</keyword>
<dbReference type="Gene3D" id="3.30.70.330">
    <property type="match status" value="1"/>
</dbReference>
<evidence type="ECO:0000256" key="3">
    <source>
        <dbReference type="ARBA" id="ARBA00023242"/>
    </source>
</evidence>
<dbReference type="GO" id="GO:0003723">
    <property type="term" value="F:RNA binding"/>
    <property type="evidence" value="ECO:0007669"/>
    <property type="project" value="UniProtKB-UniRule"/>
</dbReference>
<feature type="region of interest" description="Disordered" evidence="5">
    <location>
        <begin position="399"/>
        <end position="682"/>
    </location>
</feature>
<dbReference type="GeneID" id="101506793"/>
<reference evidence="7" key="1">
    <citation type="journal article" date="2013" name="Nat. Biotechnol.">
        <title>Draft genome sequence of chickpea (Cicer arietinum) provides a resource for trait improvement.</title>
        <authorList>
            <person name="Varshney R.K."/>
            <person name="Song C."/>
            <person name="Saxena R.K."/>
            <person name="Azam S."/>
            <person name="Yu S."/>
            <person name="Sharpe A.G."/>
            <person name="Cannon S."/>
            <person name="Baek J."/>
            <person name="Rosen B.D."/>
            <person name="Tar'an B."/>
            <person name="Millan T."/>
            <person name="Zhang X."/>
            <person name="Ramsay L.D."/>
            <person name="Iwata A."/>
            <person name="Wang Y."/>
            <person name="Nelson W."/>
            <person name="Farmer A.D."/>
            <person name="Gaur P.M."/>
            <person name="Soderlund C."/>
            <person name="Penmetsa R.V."/>
            <person name="Xu C."/>
            <person name="Bharti A.K."/>
            <person name="He W."/>
            <person name="Winter P."/>
            <person name="Zhao S."/>
            <person name="Hane J.K."/>
            <person name="Carrasquilla-Garcia N."/>
            <person name="Condie J.A."/>
            <person name="Upadhyaya H.D."/>
            <person name="Luo M.C."/>
            <person name="Thudi M."/>
            <person name="Gowda C.L."/>
            <person name="Singh N.P."/>
            <person name="Lichtenzveig J."/>
            <person name="Gali K.K."/>
            <person name="Rubio J."/>
            <person name="Nadarajan N."/>
            <person name="Dolezel J."/>
            <person name="Bansal K.C."/>
            <person name="Xu X."/>
            <person name="Edwards D."/>
            <person name="Zhang G."/>
            <person name="Kahl G."/>
            <person name="Gil J."/>
            <person name="Singh K.B."/>
            <person name="Datta S.K."/>
            <person name="Jackson S.A."/>
            <person name="Wang J."/>
            <person name="Cook D.R."/>
        </authorList>
    </citation>
    <scope>NUCLEOTIDE SEQUENCE [LARGE SCALE GENOMIC DNA]</scope>
    <source>
        <strain evidence="7">cv. CDC Frontier</strain>
    </source>
</reference>
<evidence type="ECO:0000256" key="2">
    <source>
        <dbReference type="ARBA" id="ARBA00022884"/>
    </source>
</evidence>
<proteinExistence type="predicted"/>
<evidence type="ECO:0000259" key="6">
    <source>
        <dbReference type="PROSITE" id="PS50102"/>
    </source>
</evidence>
<dbReference type="PANTHER" id="PTHR23099:SF0">
    <property type="entry name" value="GERM CELL NUCLEAR ACIDIC PROTEIN"/>
    <property type="match status" value="1"/>
</dbReference>
<dbReference type="InterPro" id="IPR034138">
    <property type="entry name" value="NOP8_RRM"/>
</dbReference>
<keyword evidence="3" id="KW-0539">Nucleus</keyword>
<reference evidence="8" key="2">
    <citation type="submission" date="2025-08" db="UniProtKB">
        <authorList>
            <consortium name="RefSeq"/>
        </authorList>
    </citation>
    <scope>IDENTIFICATION</scope>
    <source>
        <tissue evidence="8">Etiolated seedlings</tissue>
    </source>
</reference>
<feature type="compositionally biased region" description="Basic and acidic residues" evidence="5">
    <location>
        <begin position="280"/>
        <end position="289"/>
    </location>
</feature>
<dbReference type="CDD" id="cd12226">
    <property type="entry name" value="RRM_NOL8"/>
    <property type="match status" value="1"/>
</dbReference>
<evidence type="ECO:0000256" key="4">
    <source>
        <dbReference type="PROSITE-ProRule" id="PRU00176"/>
    </source>
</evidence>
<dbReference type="AlphaFoldDB" id="A0A1S2XEV7"/>
<evidence type="ECO:0000256" key="5">
    <source>
        <dbReference type="SAM" id="MobiDB-lite"/>
    </source>
</evidence>
<feature type="compositionally biased region" description="Polar residues" evidence="5">
    <location>
        <begin position="404"/>
        <end position="416"/>
    </location>
</feature>
<evidence type="ECO:0000313" key="8">
    <source>
        <dbReference type="RefSeq" id="XP_004488275.1"/>
    </source>
</evidence>
<dbReference type="InterPro" id="IPR035979">
    <property type="entry name" value="RBD_domain_sf"/>
</dbReference>
<comment type="subcellular location">
    <subcellularLocation>
        <location evidence="1">Nucleus</location>
        <location evidence="1">Nucleolus</location>
    </subcellularLocation>
</comment>
<feature type="compositionally biased region" description="Acidic residues" evidence="5">
    <location>
        <begin position="603"/>
        <end position="615"/>
    </location>
</feature>
<feature type="compositionally biased region" description="Acidic residues" evidence="5">
    <location>
        <begin position="533"/>
        <end position="545"/>
    </location>
</feature>
<dbReference type="GO" id="GO:0005730">
    <property type="term" value="C:nucleolus"/>
    <property type="evidence" value="ECO:0007669"/>
    <property type="project" value="UniProtKB-SubCell"/>
</dbReference>
<evidence type="ECO:0000313" key="7">
    <source>
        <dbReference type="Proteomes" id="UP000087171"/>
    </source>
</evidence>
<feature type="compositionally biased region" description="Polar residues" evidence="5">
    <location>
        <begin position="332"/>
        <end position="345"/>
    </location>
</feature>
<dbReference type="InterPro" id="IPR012677">
    <property type="entry name" value="Nucleotide-bd_a/b_plait_sf"/>
</dbReference>
<evidence type="ECO:0000256" key="1">
    <source>
        <dbReference type="ARBA" id="ARBA00004604"/>
    </source>
</evidence>
<dbReference type="SMART" id="SM00360">
    <property type="entry name" value="RRM"/>
    <property type="match status" value="1"/>
</dbReference>
<dbReference type="RefSeq" id="XP_004488275.1">
    <property type="nucleotide sequence ID" value="XM_004488218.3"/>
</dbReference>
<accession>A0A1S2XEV7</accession>
<dbReference type="InterPro" id="IPR000504">
    <property type="entry name" value="RRM_dom"/>
</dbReference>
<feature type="compositionally biased region" description="Acidic residues" evidence="5">
    <location>
        <begin position="498"/>
        <end position="510"/>
    </location>
</feature>
<dbReference type="OrthoDB" id="21643at2759"/>
<dbReference type="PANTHER" id="PTHR23099">
    <property type="entry name" value="TRANSCRIPTIONAL REGULATOR"/>
    <property type="match status" value="1"/>
</dbReference>
<keyword evidence="7" id="KW-1185">Reference proteome</keyword>
<feature type="compositionally biased region" description="Acidic residues" evidence="5">
    <location>
        <begin position="463"/>
        <end position="475"/>
    </location>
</feature>
<feature type="compositionally biased region" description="Acidic residues" evidence="5">
    <location>
        <begin position="568"/>
        <end position="580"/>
    </location>
</feature>
<feature type="compositionally biased region" description="Acidic residues" evidence="5">
    <location>
        <begin position="638"/>
        <end position="650"/>
    </location>
</feature>
<dbReference type="Proteomes" id="UP000087171">
    <property type="component" value="Chromosome Ca1"/>
</dbReference>
<dbReference type="SUPFAM" id="SSF54928">
    <property type="entry name" value="RNA-binding domain, RBD"/>
    <property type="match status" value="1"/>
</dbReference>
<feature type="compositionally biased region" description="Polar residues" evidence="5">
    <location>
        <begin position="453"/>
        <end position="462"/>
    </location>
</feature>
<dbReference type="PaxDb" id="3827-XP_004488275.1"/>